<comment type="subcellular location">
    <subcellularLocation>
        <location evidence="1">Cell membrane</location>
        <topology evidence="1">Multi-pass membrane protein</topology>
    </subcellularLocation>
</comment>
<keyword evidence="7 13" id="KW-0067">ATP-binding</keyword>
<dbReference type="SMART" id="SM00382">
    <property type="entry name" value="AAA"/>
    <property type="match status" value="1"/>
</dbReference>
<keyword evidence="14" id="KW-1185">Reference proteome</keyword>
<sequence>MTTQPLLPVAGHQAARARIIRLLRDRWRRLVLLILLSGTSIAATLSGPMLIGMVIDAVMGGDGQRVVTFAALAYAVLAATGAAFHYLAGITAARVGESALRELRVEVFDHALGVPLDVVDRAGTGEFTSRLTSDVNVLVRAVRESAPNVLFAALELILIVVALLLVDWRLCIVALLAGAPLTVAAGAWYARRAPARYLAERQAHADLASGLLQCYRGRSTLAAYRAGGRYRWSMAQRGRAVLDAGLSTTAARNRLRPAVRLSLGLALIGVIIVGAALVGAGAATVGAVSAIALYIVRLQAPVSTLLEELDAIQQATAASTRLVGIAQIPRHRGTIGARPLARQPLARPEGIDVVLSGVEFGYEPGRPVVQALDLHVQAGERITIVGSSGAGKTTLAKLLAGLHEPWSGEIRIGGHRTHDLGAEEMARLVALVPQEGHIFSRTVADNVRLAAHGVTEEQINEALALVGAGSWAAGLPQGLDTLVGEEGHGLGPPQAQQIGLARLVCADPPVVVMDEATAELDPSAAARTEHHLSAALAGRTVITVAHRLDSATRADRIVVMEAGRVVECGSHEELLARPGHYAALWQQWRSSRASGA</sequence>
<evidence type="ECO:0000256" key="6">
    <source>
        <dbReference type="ARBA" id="ARBA00022741"/>
    </source>
</evidence>
<organism evidence="13 14">
    <name type="scientific">Lolliginicoccus lacisalsi</name>
    <dbReference type="NCBI Taxonomy" id="2742202"/>
    <lineage>
        <taxon>Bacteria</taxon>
        <taxon>Bacillati</taxon>
        <taxon>Actinomycetota</taxon>
        <taxon>Actinomycetes</taxon>
        <taxon>Mycobacteriales</taxon>
        <taxon>Hoyosellaceae</taxon>
        <taxon>Lolliginicoccus</taxon>
    </lineage>
</organism>
<dbReference type="Proteomes" id="UP000642993">
    <property type="component" value="Unassembled WGS sequence"/>
</dbReference>
<dbReference type="CDD" id="cd07346">
    <property type="entry name" value="ABC_6TM_exporters"/>
    <property type="match status" value="1"/>
</dbReference>
<dbReference type="RefSeq" id="WP_192037569.1">
    <property type="nucleotide sequence ID" value="NZ_JACYWE010000001.1"/>
</dbReference>
<feature type="domain" description="ABC transporter" evidence="11">
    <location>
        <begin position="353"/>
        <end position="587"/>
    </location>
</feature>
<evidence type="ECO:0000256" key="1">
    <source>
        <dbReference type="ARBA" id="ARBA00004651"/>
    </source>
</evidence>
<evidence type="ECO:0000259" key="12">
    <source>
        <dbReference type="PROSITE" id="PS50929"/>
    </source>
</evidence>
<dbReference type="SUPFAM" id="SSF90123">
    <property type="entry name" value="ABC transporter transmembrane region"/>
    <property type="match status" value="1"/>
</dbReference>
<keyword evidence="3" id="KW-1003">Cell membrane</keyword>
<dbReference type="SUPFAM" id="SSF52540">
    <property type="entry name" value="P-loop containing nucleoside triphosphate hydrolases"/>
    <property type="match status" value="1"/>
</dbReference>
<evidence type="ECO:0000259" key="11">
    <source>
        <dbReference type="PROSITE" id="PS50893"/>
    </source>
</evidence>
<dbReference type="GO" id="GO:0005886">
    <property type="term" value="C:plasma membrane"/>
    <property type="evidence" value="ECO:0007669"/>
    <property type="project" value="UniProtKB-SubCell"/>
</dbReference>
<dbReference type="Gene3D" id="1.20.1560.10">
    <property type="entry name" value="ABC transporter type 1, transmembrane domain"/>
    <property type="match status" value="1"/>
</dbReference>
<dbReference type="GO" id="GO:0016887">
    <property type="term" value="F:ATP hydrolysis activity"/>
    <property type="evidence" value="ECO:0007669"/>
    <property type="project" value="InterPro"/>
</dbReference>
<evidence type="ECO:0000256" key="7">
    <source>
        <dbReference type="ARBA" id="ARBA00022840"/>
    </source>
</evidence>
<keyword evidence="9 10" id="KW-0472">Membrane</keyword>
<evidence type="ECO:0000256" key="10">
    <source>
        <dbReference type="SAM" id="Phobius"/>
    </source>
</evidence>
<protein>
    <submittedName>
        <fullName evidence="13">ABC transporter ATP-binding protein</fullName>
    </submittedName>
</protein>
<dbReference type="Pfam" id="PF00664">
    <property type="entry name" value="ABC_membrane"/>
    <property type="match status" value="1"/>
</dbReference>
<dbReference type="InterPro" id="IPR036640">
    <property type="entry name" value="ABC1_TM_sf"/>
</dbReference>
<comment type="caution">
    <text evidence="13">The sequence shown here is derived from an EMBL/GenBank/DDBJ whole genome shotgun (WGS) entry which is preliminary data.</text>
</comment>
<dbReference type="InterPro" id="IPR003593">
    <property type="entry name" value="AAA+_ATPase"/>
</dbReference>
<accession>A0A927J9C7</accession>
<dbReference type="InterPro" id="IPR003439">
    <property type="entry name" value="ABC_transporter-like_ATP-bd"/>
</dbReference>
<dbReference type="AlphaFoldDB" id="A0A927J9C7"/>
<dbReference type="GO" id="GO:0015421">
    <property type="term" value="F:ABC-type oligopeptide transporter activity"/>
    <property type="evidence" value="ECO:0007669"/>
    <property type="project" value="TreeGrafter"/>
</dbReference>
<proteinExistence type="predicted"/>
<reference evidence="13" key="1">
    <citation type="submission" date="2020-09" db="EMBL/GenBank/DDBJ databases">
        <title>Hoyosella lacisalsi sp. nov., a halotolerant actinobacterium isolated from soil of Lake Gudzhirganskoe.</title>
        <authorList>
            <person name="Yang Q."/>
            <person name="Guo P.Y."/>
            <person name="Liu S.W."/>
            <person name="Li F.N."/>
            <person name="Sun C.H."/>
        </authorList>
    </citation>
    <scope>NUCLEOTIDE SEQUENCE</scope>
    <source>
        <strain evidence="13">G463</strain>
    </source>
</reference>
<dbReference type="PROSITE" id="PS50893">
    <property type="entry name" value="ABC_TRANSPORTER_2"/>
    <property type="match status" value="1"/>
</dbReference>
<dbReference type="InterPro" id="IPR011527">
    <property type="entry name" value="ABC1_TM_dom"/>
</dbReference>
<evidence type="ECO:0000256" key="8">
    <source>
        <dbReference type="ARBA" id="ARBA00022989"/>
    </source>
</evidence>
<feature type="domain" description="ABC transmembrane type-1" evidence="12">
    <location>
        <begin position="31"/>
        <end position="314"/>
    </location>
</feature>
<feature type="transmembrane region" description="Helical" evidence="10">
    <location>
        <begin position="263"/>
        <end position="296"/>
    </location>
</feature>
<keyword evidence="2" id="KW-0813">Transport</keyword>
<dbReference type="InterPro" id="IPR027417">
    <property type="entry name" value="P-loop_NTPase"/>
</dbReference>
<evidence type="ECO:0000256" key="2">
    <source>
        <dbReference type="ARBA" id="ARBA00022448"/>
    </source>
</evidence>
<dbReference type="PANTHER" id="PTHR43394">
    <property type="entry name" value="ATP-DEPENDENT PERMEASE MDL1, MITOCHONDRIAL"/>
    <property type="match status" value="1"/>
</dbReference>
<name>A0A927J9C7_9ACTN</name>
<dbReference type="EMBL" id="JACYWE010000001">
    <property type="protein sequence ID" value="MBD8505091.1"/>
    <property type="molecule type" value="Genomic_DNA"/>
</dbReference>
<feature type="transmembrane region" description="Helical" evidence="10">
    <location>
        <begin position="172"/>
        <end position="190"/>
    </location>
</feature>
<dbReference type="Pfam" id="PF00005">
    <property type="entry name" value="ABC_tran"/>
    <property type="match status" value="1"/>
</dbReference>
<dbReference type="GO" id="GO:0005524">
    <property type="term" value="F:ATP binding"/>
    <property type="evidence" value="ECO:0007669"/>
    <property type="project" value="UniProtKB-KW"/>
</dbReference>
<dbReference type="PANTHER" id="PTHR43394:SF1">
    <property type="entry name" value="ATP-BINDING CASSETTE SUB-FAMILY B MEMBER 10, MITOCHONDRIAL"/>
    <property type="match status" value="1"/>
</dbReference>
<evidence type="ECO:0000313" key="14">
    <source>
        <dbReference type="Proteomes" id="UP000642993"/>
    </source>
</evidence>
<feature type="transmembrane region" description="Helical" evidence="10">
    <location>
        <begin position="30"/>
        <end position="55"/>
    </location>
</feature>
<evidence type="ECO:0000256" key="9">
    <source>
        <dbReference type="ARBA" id="ARBA00023136"/>
    </source>
</evidence>
<keyword evidence="4" id="KW-0997">Cell inner membrane</keyword>
<dbReference type="Gene3D" id="3.40.50.300">
    <property type="entry name" value="P-loop containing nucleotide triphosphate hydrolases"/>
    <property type="match status" value="1"/>
</dbReference>
<keyword evidence="5 10" id="KW-0812">Transmembrane</keyword>
<evidence type="ECO:0000256" key="4">
    <source>
        <dbReference type="ARBA" id="ARBA00022519"/>
    </source>
</evidence>
<feature type="transmembrane region" description="Helical" evidence="10">
    <location>
        <begin position="67"/>
        <end position="88"/>
    </location>
</feature>
<evidence type="ECO:0000256" key="5">
    <source>
        <dbReference type="ARBA" id="ARBA00022692"/>
    </source>
</evidence>
<feature type="transmembrane region" description="Helical" evidence="10">
    <location>
        <begin position="149"/>
        <end position="166"/>
    </location>
</feature>
<dbReference type="FunFam" id="3.40.50.300:FF:001001">
    <property type="entry name" value="Multidrug ABC transporter ATP-binding protein"/>
    <property type="match status" value="1"/>
</dbReference>
<gene>
    <name evidence="13" type="ORF">HT102_01125</name>
</gene>
<keyword evidence="8 10" id="KW-1133">Transmembrane helix</keyword>
<evidence type="ECO:0000313" key="13">
    <source>
        <dbReference type="EMBL" id="MBD8505091.1"/>
    </source>
</evidence>
<keyword evidence="6" id="KW-0547">Nucleotide-binding</keyword>
<dbReference type="PROSITE" id="PS50929">
    <property type="entry name" value="ABC_TM1F"/>
    <property type="match status" value="1"/>
</dbReference>
<dbReference type="InterPro" id="IPR039421">
    <property type="entry name" value="Type_1_exporter"/>
</dbReference>
<evidence type="ECO:0000256" key="3">
    <source>
        <dbReference type="ARBA" id="ARBA00022475"/>
    </source>
</evidence>